<dbReference type="PANTHER" id="PTHR22911:SF103">
    <property type="entry name" value="BLR2811 PROTEIN"/>
    <property type="match status" value="1"/>
</dbReference>
<dbReference type="InterPro" id="IPR000620">
    <property type="entry name" value="EamA_dom"/>
</dbReference>
<keyword evidence="1" id="KW-0472">Membrane</keyword>
<name>A0A848E778_9PROT</name>
<feature type="domain" description="EamA" evidence="2">
    <location>
        <begin position="140"/>
        <end position="268"/>
    </location>
</feature>
<keyword evidence="1" id="KW-1133">Transmembrane helix</keyword>
<reference evidence="3 4" key="1">
    <citation type="submission" date="2020-03" db="EMBL/GenBank/DDBJ databases">
        <authorList>
            <person name="Sun Q."/>
        </authorList>
    </citation>
    <scope>NUCLEOTIDE SEQUENCE [LARGE SCALE GENOMIC DNA]</scope>
    <source>
        <strain evidence="3 4">JC162</strain>
    </source>
</reference>
<keyword evidence="1" id="KW-0812">Transmembrane</keyword>
<accession>A0A848E778</accession>
<evidence type="ECO:0000259" key="2">
    <source>
        <dbReference type="Pfam" id="PF00892"/>
    </source>
</evidence>
<dbReference type="EMBL" id="JABBKX010000001">
    <property type="protein sequence ID" value="NMJ40261.1"/>
    <property type="molecule type" value="Genomic_DNA"/>
</dbReference>
<sequence length="284" mass="29704">MIAAMGLFALLDANSKLLSGTYPVEQVVAIRYAALLLVLFAGRAVAPGLGGRLDTAHPFLHLTRATFMVGSGVGFFQALRTIPLAEGYLVYFTAPFMTLGLAALVLRERTGPAVWAWSLLGFSGVAIAMAPGLSAEGPWAAYLWAFFATVCYAAVLTINRLLKHETGAGALILWSSLPGLLALAPFAAMGWVRPGVVDLLALSVNGLLAGGATVCLAVAFRYDSAARLAPLEFSALVFAVGLDLLIWQVLPSGWTLGGAVIVVFALVMSQRAASRPQAKPSGNT</sequence>
<dbReference type="AlphaFoldDB" id="A0A848E778"/>
<keyword evidence="4" id="KW-1185">Reference proteome</keyword>
<protein>
    <submittedName>
        <fullName evidence="3">DMT family transporter</fullName>
    </submittedName>
</protein>
<feature type="transmembrane region" description="Helical" evidence="1">
    <location>
        <begin position="113"/>
        <end position="133"/>
    </location>
</feature>
<gene>
    <name evidence="3" type="ORF">GWK16_03355</name>
</gene>
<comment type="caution">
    <text evidence="3">The sequence shown here is derived from an EMBL/GenBank/DDBJ whole genome shotgun (WGS) entry which is preliminary data.</text>
</comment>
<feature type="transmembrane region" description="Helical" evidence="1">
    <location>
        <begin position="231"/>
        <end position="250"/>
    </location>
</feature>
<evidence type="ECO:0000256" key="1">
    <source>
        <dbReference type="SAM" id="Phobius"/>
    </source>
</evidence>
<dbReference type="Pfam" id="PF00892">
    <property type="entry name" value="EamA"/>
    <property type="match status" value="1"/>
</dbReference>
<feature type="transmembrane region" description="Helical" evidence="1">
    <location>
        <begin position="199"/>
        <end position="219"/>
    </location>
</feature>
<dbReference type="Proteomes" id="UP000548582">
    <property type="component" value="Unassembled WGS sequence"/>
</dbReference>
<feature type="transmembrane region" description="Helical" evidence="1">
    <location>
        <begin position="256"/>
        <end position="273"/>
    </location>
</feature>
<organism evidence="3 4">
    <name type="scientific">Neoroseomonas marina</name>
    <dbReference type="NCBI Taxonomy" id="1232220"/>
    <lineage>
        <taxon>Bacteria</taxon>
        <taxon>Pseudomonadati</taxon>
        <taxon>Pseudomonadota</taxon>
        <taxon>Alphaproteobacteria</taxon>
        <taxon>Acetobacterales</taxon>
        <taxon>Acetobacteraceae</taxon>
        <taxon>Neoroseomonas</taxon>
    </lineage>
</organism>
<dbReference type="SUPFAM" id="SSF103481">
    <property type="entry name" value="Multidrug resistance efflux transporter EmrE"/>
    <property type="match status" value="2"/>
</dbReference>
<feature type="transmembrane region" description="Helical" evidence="1">
    <location>
        <begin position="88"/>
        <end position="106"/>
    </location>
</feature>
<dbReference type="InterPro" id="IPR037185">
    <property type="entry name" value="EmrE-like"/>
</dbReference>
<evidence type="ECO:0000313" key="3">
    <source>
        <dbReference type="EMBL" id="NMJ40261.1"/>
    </source>
</evidence>
<feature type="transmembrane region" description="Helical" evidence="1">
    <location>
        <begin position="139"/>
        <end position="158"/>
    </location>
</feature>
<feature type="transmembrane region" description="Helical" evidence="1">
    <location>
        <begin position="170"/>
        <end position="193"/>
    </location>
</feature>
<proteinExistence type="predicted"/>
<dbReference type="PANTHER" id="PTHR22911">
    <property type="entry name" value="ACYL-MALONYL CONDENSING ENZYME-RELATED"/>
    <property type="match status" value="1"/>
</dbReference>
<evidence type="ECO:0000313" key="4">
    <source>
        <dbReference type="Proteomes" id="UP000548582"/>
    </source>
</evidence>
<dbReference type="GO" id="GO:0016020">
    <property type="term" value="C:membrane"/>
    <property type="evidence" value="ECO:0007669"/>
    <property type="project" value="InterPro"/>
</dbReference>